<keyword evidence="1" id="KW-0472">Membrane</keyword>
<dbReference type="EMBL" id="KX447566">
    <property type="protein sequence ID" value="AOQ25868.1"/>
    <property type="molecule type" value="Genomic_DNA"/>
</dbReference>
<feature type="transmembrane region" description="Helical" evidence="1">
    <location>
        <begin position="76"/>
        <end position="102"/>
    </location>
</feature>
<dbReference type="AlphaFoldDB" id="A0A1C9LU87"/>
<accession>A0A1C9LU87</accession>
<evidence type="ECO:0000313" key="2">
    <source>
        <dbReference type="EMBL" id="AOQ25868.1"/>
    </source>
</evidence>
<protein>
    <submittedName>
        <fullName evidence="2">Uncharacterized protein</fullName>
    </submittedName>
</protein>
<reference evidence="2" key="1">
    <citation type="submission" date="2016-06" db="EMBL/GenBank/DDBJ databases">
        <title>Presence of the optrA gene in methicillin-resistant Staphylococcus sciuri of porcine origin.</title>
        <authorList>
            <person name="Fan R."/>
            <person name="Li D."/>
            <person name="Wang Y."/>
            <person name="He T."/>
            <person name="Schwarz S."/>
            <person name="Wu C."/>
        </authorList>
    </citation>
    <scope>NUCLEOTIDE SEQUENCE</scope>
    <source>
        <strain evidence="2">S25-1</strain>
    </source>
</reference>
<name>A0A1C9LU87_MAMSC</name>
<feature type="transmembrane region" description="Helical" evidence="1">
    <location>
        <begin position="15"/>
        <end position="37"/>
    </location>
</feature>
<evidence type="ECO:0000256" key="1">
    <source>
        <dbReference type="SAM" id="Phobius"/>
    </source>
</evidence>
<sequence>MIQCYNVIKNESGVFILQIITFLFVVLPLLFIISLFQRKKKRPIVRKDYGITLVLGIIGVFLASIILTLTKDGSALSINLILGSIVAGIAWGILVSITLFILNKILNK</sequence>
<keyword evidence="1" id="KW-1133">Transmembrane helix</keyword>
<organism evidence="2">
    <name type="scientific">Mammaliicoccus sciuri</name>
    <name type="common">Staphylococcus sciuri</name>
    <dbReference type="NCBI Taxonomy" id="1296"/>
    <lineage>
        <taxon>Bacteria</taxon>
        <taxon>Bacillati</taxon>
        <taxon>Bacillota</taxon>
        <taxon>Bacilli</taxon>
        <taxon>Bacillales</taxon>
        <taxon>Staphylococcaceae</taxon>
        <taxon>Mammaliicoccus</taxon>
    </lineage>
</organism>
<proteinExistence type="predicted"/>
<feature type="transmembrane region" description="Helical" evidence="1">
    <location>
        <begin position="49"/>
        <end position="70"/>
    </location>
</feature>
<keyword evidence="1" id="KW-0812">Transmembrane</keyword>